<dbReference type="Proteomes" id="UP001558613">
    <property type="component" value="Unassembled WGS sequence"/>
</dbReference>
<keyword evidence="3" id="KW-1185">Reference proteome</keyword>
<evidence type="ECO:0000313" key="3">
    <source>
        <dbReference type="Proteomes" id="UP001558613"/>
    </source>
</evidence>
<proteinExistence type="predicted"/>
<dbReference type="Pfam" id="PF00429">
    <property type="entry name" value="TLV_coat"/>
    <property type="match status" value="1"/>
</dbReference>
<evidence type="ECO:0000256" key="1">
    <source>
        <dbReference type="SAM" id="Phobius"/>
    </source>
</evidence>
<organism evidence="2 3">
    <name type="scientific">Cirrhinus molitorella</name>
    <name type="common">mud carp</name>
    <dbReference type="NCBI Taxonomy" id="172907"/>
    <lineage>
        <taxon>Eukaryota</taxon>
        <taxon>Metazoa</taxon>
        <taxon>Chordata</taxon>
        <taxon>Craniata</taxon>
        <taxon>Vertebrata</taxon>
        <taxon>Euteleostomi</taxon>
        <taxon>Actinopterygii</taxon>
        <taxon>Neopterygii</taxon>
        <taxon>Teleostei</taxon>
        <taxon>Ostariophysi</taxon>
        <taxon>Cypriniformes</taxon>
        <taxon>Cyprinidae</taxon>
        <taxon>Labeoninae</taxon>
        <taxon>Labeonini</taxon>
        <taxon>Cirrhinus</taxon>
    </lineage>
</organism>
<gene>
    <name evidence="2" type="ORF">QQF64_004534</name>
</gene>
<reference evidence="2 3" key="1">
    <citation type="submission" date="2023-09" db="EMBL/GenBank/DDBJ databases">
        <authorList>
            <person name="Wang M."/>
        </authorList>
    </citation>
    <scope>NUCLEOTIDE SEQUENCE [LARGE SCALE GENOMIC DNA]</scope>
    <source>
        <strain evidence="2">GT-2023</strain>
        <tissue evidence="2">Liver</tissue>
    </source>
</reference>
<name>A0ABR3MJJ2_9TELE</name>
<keyword evidence="1" id="KW-1133">Transmembrane helix</keyword>
<accession>A0ABR3MJJ2</accession>
<feature type="transmembrane region" description="Helical" evidence="1">
    <location>
        <begin position="379"/>
        <end position="405"/>
    </location>
</feature>
<evidence type="ECO:0008006" key="4">
    <source>
        <dbReference type="Google" id="ProtNLM"/>
    </source>
</evidence>
<dbReference type="Gene3D" id="2.60.40.10">
    <property type="entry name" value="Immunoglobulins"/>
    <property type="match status" value="1"/>
</dbReference>
<dbReference type="Gene3D" id="1.10.287.210">
    <property type="match status" value="1"/>
</dbReference>
<keyword evidence="1" id="KW-0812">Transmembrane</keyword>
<dbReference type="EMBL" id="JAYMGO010000012">
    <property type="protein sequence ID" value="KAL1264179.1"/>
    <property type="molecule type" value="Genomic_DNA"/>
</dbReference>
<keyword evidence="1" id="KW-0472">Membrane</keyword>
<evidence type="ECO:0000313" key="2">
    <source>
        <dbReference type="EMBL" id="KAL1264179.1"/>
    </source>
</evidence>
<comment type="caution">
    <text evidence="2">The sequence shown here is derived from an EMBL/GenBank/DDBJ whole genome shotgun (WGS) entry which is preliminary data.</text>
</comment>
<dbReference type="SUPFAM" id="SSF58069">
    <property type="entry name" value="Virus ectodomain"/>
    <property type="match status" value="1"/>
</dbReference>
<dbReference type="InterPro" id="IPR013783">
    <property type="entry name" value="Ig-like_fold"/>
</dbReference>
<protein>
    <recommendedName>
        <fullName evidence="4">Envelope protein</fullName>
    </recommendedName>
</protein>
<sequence>MSVMIAGVKASDEGKYYCGIDRPGTDWYEEYTIVVGKPTPRPVKSLVEPAYEPATKEETAWMGDEEAVQGKINPSVQKAMMQCQGNKACTLALLQKEELKINTSSGAEIEKGRIPQRKPELECKEARWDGKSEMRPRLKLKAAWSDCRIRINIGNGTADNCTANINGKPTVFTCPFSKPRDSTPAAVWVCGDRAYHDLPGKGWSGCCNPALMNVGTSVYLPTDEHEVVSRKKRNVGIMPGVLPERYNGYKLSDPWTTPGATMGWSIFLGVGTAVSINKINGLAWSVLAIANSTENALTLVNGEMKELRDAVIQNRLVLDMLTAKSGGVCKMLGTSCCFHIPDYSDNITNIVAHMRMAVKEPERTHNMWGEWWANLWGGWGYWICSTVLPILAAGILLLTCLPCIFQFVSSSVQRLVTSSVPKQRVKLDVYNGDLVMEFDVERTTDDDDSSSGTYSEMH</sequence>
<dbReference type="PANTHER" id="PTHR10424">
    <property type="entry name" value="VIRAL ENVELOPE PROTEIN"/>
    <property type="match status" value="1"/>
</dbReference>
<dbReference type="InterPro" id="IPR018154">
    <property type="entry name" value="TLV/ENV_coat_polyprotein"/>
</dbReference>